<keyword evidence="1" id="KW-1133">Transmembrane helix</keyword>
<dbReference type="RefSeq" id="WP_095217562.1">
    <property type="nucleotide sequence ID" value="NZ_JAWVNZ010000001.1"/>
</dbReference>
<name>A0ABX4H2S1_9BACI</name>
<dbReference type="Pfam" id="PF12650">
    <property type="entry name" value="DUF3784"/>
    <property type="match status" value="1"/>
</dbReference>
<organism evidence="2 3">
    <name type="scientific">Terribacillus saccharophilus</name>
    <dbReference type="NCBI Taxonomy" id="361277"/>
    <lineage>
        <taxon>Bacteria</taxon>
        <taxon>Bacillati</taxon>
        <taxon>Bacillota</taxon>
        <taxon>Bacilli</taxon>
        <taxon>Bacillales</taxon>
        <taxon>Bacillaceae</taxon>
        <taxon>Terribacillus</taxon>
    </lineage>
</organism>
<proteinExistence type="predicted"/>
<dbReference type="Proteomes" id="UP000216852">
    <property type="component" value="Unassembled WGS sequence"/>
</dbReference>
<evidence type="ECO:0000313" key="2">
    <source>
        <dbReference type="EMBL" id="PAE01425.1"/>
    </source>
</evidence>
<keyword evidence="3" id="KW-1185">Reference proteome</keyword>
<feature type="transmembrane region" description="Helical" evidence="1">
    <location>
        <begin position="45"/>
        <end position="63"/>
    </location>
</feature>
<evidence type="ECO:0000313" key="3">
    <source>
        <dbReference type="Proteomes" id="UP000216852"/>
    </source>
</evidence>
<protein>
    <recommendedName>
        <fullName evidence="4">DUF3784 domain-containing protein</fullName>
    </recommendedName>
</protein>
<keyword evidence="1" id="KW-0812">Transmembrane</keyword>
<comment type="caution">
    <text evidence="2">The sequence shown here is derived from an EMBL/GenBank/DDBJ whole genome shotgun (WGS) entry which is preliminary data.</text>
</comment>
<dbReference type="InterPro" id="IPR017259">
    <property type="entry name" value="UCP037672"/>
</dbReference>
<feature type="transmembrane region" description="Helical" evidence="1">
    <location>
        <begin position="6"/>
        <end position="24"/>
    </location>
</feature>
<evidence type="ECO:0000256" key="1">
    <source>
        <dbReference type="SAM" id="Phobius"/>
    </source>
</evidence>
<reference evidence="2 3" key="1">
    <citation type="submission" date="2017-07" db="EMBL/GenBank/DDBJ databases">
        <title>Isolation and whole genome analysis of endospore-forming bacteria from heroin.</title>
        <authorList>
            <person name="Kalinowski J."/>
            <person name="Ahrens B."/>
            <person name="Al-Dilaimi A."/>
            <person name="Winkler A."/>
            <person name="Wibberg D."/>
            <person name="Schleenbecker U."/>
            <person name="Ruckert C."/>
            <person name="Wolfel R."/>
            <person name="Grass G."/>
        </authorList>
    </citation>
    <scope>NUCLEOTIDE SEQUENCE [LARGE SCALE GENOMIC DNA]</scope>
    <source>
        <strain evidence="2 3">7517-1</strain>
    </source>
</reference>
<gene>
    <name evidence="2" type="ORF">CHH48_01350</name>
</gene>
<dbReference type="EMBL" id="NPBJ01000003">
    <property type="protein sequence ID" value="PAE01425.1"/>
    <property type="molecule type" value="Genomic_DNA"/>
</dbReference>
<feature type="transmembrane region" description="Helical" evidence="1">
    <location>
        <begin position="69"/>
        <end position="90"/>
    </location>
</feature>
<evidence type="ECO:0008006" key="4">
    <source>
        <dbReference type="Google" id="ProtNLM"/>
    </source>
</evidence>
<accession>A0ABX4H2S1</accession>
<keyword evidence="1" id="KW-0472">Membrane</keyword>
<sequence>MQIQIISGLLGIAFIVVAYLVAVKKKLHLLRGYNQQRIRKKRQKFINLVSSFYLITGAVLIIVPFTLSWSWSATALEIMLILNLIILIYVNKTMVEKD</sequence>